<dbReference type="PANTHER" id="PTHR33474:SF28">
    <property type="entry name" value="OS01G0815400 PROTEIN"/>
    <property type="match status" value="1"/>
</dbReference>
<gene>
    <name evidence="2" type="ORF">NE237_026224</name>
</gene>
<dbReference type="Proteomes" id="UP001141806">
    <property type="component" value="Unassembled WGS sequence"/>
</dbReference>
<feature type="chain" id="PRO_5040320413" evidence="1">
    <location>
        <begin position="24"/>
        <end position="101"/>
    </location>
</feature>
<proteinExistence type="predicted"/>
<evidence type="ECO:0000313" key="3">
    <source>
        <dbReference type="Proteomes" id="UP001141806"/>
    </source>
</evidence>
<dbReference type="PANTHER" id="PTHR33474">
    <property type="entry name" value="TRANSMEMBRANE PROTEIN"/>
    <property type="match status" value="1"/>
</dbReference>
<keyword evidence="1" id="KW-0732">Signal</keyword>
<reference evidence="2" key="1">
    <citation type="journal article" date="2023" name="Plant J.">
        <title>The genome of the king protea, Protea cynaroides.</title>
        <authorList>
            <person name="Chang J."/>
            <person name="Duong T.A."/>
            <person name="Schoeman C."/>
            <person name="Ma X."/>
            <person name="Roodt D."/>
            <person name="Barker N."/>
            <person name="Li Z."/>
            <person name="Van de Peer Y."/>
            <person name="Mizrachi E."/>
        </authorList>
    </citation>
    <scope>NUCLEOTIDE SEQUENCE</scope>
    <source>
        <tissue evidence="2">Young leaves</tissue>
    </source>
</reference>
<comment type="caution">
    <text evidence="2">The sequence shown here is derived from an EMBL/GenBank/DDBJ whole genome shotgun (WGS) entry which is preliminary data.</text>
</comment>
<feature type="signal peptide" evidence="1">
    <location>
        <begin position="1"/>
        <end position="23"/>
    </location>
</feature>
<keyword evidence="3" id="KW-1185">Reference proteome</keyword>
<dbReference type="OrthoDB" id="693939at2759"/>
<sequence length="101" mass="11232">MERKALLLVLLMLFLAGFSYVLSSTPLTPSPSAYLKSSNEDPSIQEFVEQGLMEGMRNYGEGLELDHQEPIIRGRMDIVENNDYAGTGANHRHDPKVPPSV</sequence>
<accession>A0A9Q0H3U6</accession>
<protein>
    <submittedName>
        <fullName evidence="2">Uncharacterized protein</fullName>
    </submittedName>
</protein>
<dbReference type="EMBL" id="JAMYWD010000010">
    <property type="protein sequence ID" value="KAJ4959113.1"/>
    <property type="molecule type" value="Genomic_DNA"/>
</dbReference>
<name>A0A9Q0H3U6_9MAGN</name>
<evidence type="ECO:0000256" key="1">
    <source>
        <dbReference type="SAM" id="SignalP"/>
    </source>
</evidence>
<dbReference type="AlphaFoldDB" id="A0A9Q0H3U6"/>
<evidence type="ECO:0000313" key="2">
    <source>
        <dbReference type="EMBL" id="KAJ4959113.1"/>
    </source>
</evidence>
<organism evidence="2 3">
    <name type="scientific">Protea cynaroides</name>
    <dbReference type="NCBI Taxonomy" id="273540"/>
    <lineage>
        <taxon>Eukaryota</taxon>
        <taxon>Viridiplantae</taxon>
        <taxon>Streptophyta</taxon>
        <taxon>Embryophyta</taxon>
        <taxon>Tracheophyta</taxon>
        <taxon>Spermatophyta</taxon>
        <taxon>Magnoliopsida</taxon>
        <taxon>Proteales</taxon>
        <taxon>Proteaceae</taxon>
        <taxon>Protea</taxon>
    </lineage>
</organism>